<feature type="region of interest" description="Disordered" evidence="1">
    <location>
        <begin position="63"/>
        <end position="88"/>
    </location>
</feature>
<keyword evidence="4" id="KW-1185">Reference proteome</keyword>
<organism evidence="3 4">
    <name type="scientific">Pseudonocardia acidicola</name>
    <dbReference type="NCBI Taxonomy" id="2724939"/>
    <lineage>
        <taxon>Bacteria</taxon>
        <taxon>Bacillati</taxon>
        <taxon>Actinomycetota</taxon>
        <taxon>Actinomycetes</taxon>
        <taxon>Pseudonocardiales</taxon>
        <taxon>Pseudonocardiaceae</taxon>
        <taxon>Pseudonocardia</taxon>
    </lineage>
</organism>
<proteinExistence type="predicted"/>
<keyword evidence="2" id="KW-0812">Transmembrane</keyword>
<dbReference type="RefSeq" id="WP_169382338.1">
    <property type="nucleotide sequence ID" value="NZ_JAAXLA010000028.1"/>
</dbReference>
<evidence type="ECO:0000313" key="4">
    <source>
        <dbReference type="Proteomes" id="UP000820669"/>
    </source>
</evidence>
<evidence type="ECO:0000256" key="1">
    <source>
        <dbReference type="SAM" id="MobiDB-lite"/>
    </source>
</evidence>
<evidence type="ECO:0000256" key="2">
    <source>
        <dbReference type="SAM" id="Phobius"/>
    </source>
</evidence>
<protein>
    <submittedName>
        <fullName evidence="3">Uncharacterized protein</fullName>
    </submittedName>
</protein>
<dbReference type="Proteomes" id="UP000820669">
    <property type="component" value="Unassembled WGS sequence"/>
</dbReference>
<feature type="transmembrane region" description="Helical" evidence="2">
    <location>
        <begin position="38"/>
        <end position="59"/>
    </location>
</feature>
<keyword evidence="2" id="KW-0472">Membrane</keyword>
<reference evidence="3 4" key="1">
    <citation type="submission" date="2020-04" db="EMBL/GenBank/DDBJ databases">
        <authorList>
            <person name="Klaysubun C."/>
            <person name="Duangmal K."/>
            <person name="Lipun K."/>
        </authorList>
    </citation>
    <scope>NUCLEOTIDE SEQUENCE [LARGE SCALE GENOMIC DNA]</scope>
    <source>
        <strain evidence="3 4">K10HN5</strain>
    </source>
</reference>
<dbReference type="EMBL" id="JAAXLA010000028">
    <property type="protein sequence ID" value="NMH98901.1"/>
    <property type="molecule type" value="Genomic_DNA"/>
</dbReference>
<name>A0ABX1SBG4_9PSEU</name>
<evidence type="ECO:0000313" key="3">
    <source>
        <dbReference type="EMBL" id="NMH98901.1"/>
    </source>
</evidence>
<sequence length="88" mass="9326">MYVSAKVAPGVRVGSRLTGTGCGPILLGLIVAGLLIKFWYVVLGLVAVLCVLAATNLYLQAQQRTRRHTDTTPTDTPAEKPSDTPSDT</sequence>
<gene>
    <name evidence="3" type="ORF">HF526_16530</name>
</gene>
<keyword evidence="2" id="KW-1133">Transmembrane helix</keyword>
<accession>A0ABX1SBG4</accession>
<comment type="caution">
    <text evidence="3">The sequence shown here is derived from an EMBL/GenBank/DDBJ whole genome shotgun (WGS) entry which is preliminary data.</text>
</comment>